<reference evidence="3 4" key="1">
    <citation type="submission" date="2019-06" db="EMBL/GenBank/DDBJ databases">
        <title>Whole genome sequence for Rhodospirillaceae sp. R148.</title>
        <authorList>
            <person name="Wang G."/>
        </authorList>
    </citation>
    <scope>NUCLEOTIDE SEQUENCE [LARGE SCALE GENOMIC DNA]</scope>
    <source>
        <strain evidence="3 4">R148</strain>
    </source>
</reference>
<protein>
    <submittedName>
        <fullName evidence="3">Aminopeptidase P family protein</fullName>
    </submittedName>
</protein>
<dbReference type="PANTHER" id="PTHR46112:SF8">
    <property type="entry name" value="CYTOPLASMIC PEPTIDASE PEPQ-RELATED"/>
    <property type="match status" value="1"/>
</dbReference>
<feature type="domain" description="Creatinase N-terminal" evidence="2">
    <location>
        <begin position="52"/>
        <end position="199"/>
    </location>
</feature>
<dbReference type="Proteomes" id="UP000315252">
    <property type="component" value="Unassembled WGS sequence"/>
</dbReference>
<keyword evidence="4" id="KW-1185">Reference proteome</keyword>
<keyword evidence="3" id="KW-0031">Aminopeptidase</keyword>
<evidence type="ECO:0000259" key="1">
    <source>
        <dbReference type="Pfam" id="PF00557"/>
    </source>
</evidence>
<organism evidence="3 4">
    <name type="scientific">Denitrobaculum tricleocarpae</name>
    <dbReference type="NCBI Taxonomy" id="2591009"/>
    <lineage>
        <taxon>Bacteria</taxon>
        <taxon>Pseudomonadati</taxon>
        <taxon>Pseudomonadota</taxon>
        <taxon>Alphaproteobacteria</taxon>
        <taxon>Rhodospirillales</taxon>
        <taxon>Rhodospirillaceae</taxon>
        <taxon>Denitrobaculum</taxon>
    </lineage>
</organism>
<evidence type="ECO:0000259" key="2">
    <source>
        <dbReference type="Pfam" id="PF01321"/>
    </source>
</evidence>
<feature type="domain" description="Peptidase M24" evidence="1">
    <location>
        <begin position="206"/>
        <end position="414"/>
    </location>
</feature>
<gene>
    <name evidence="3" type="ORF">FKG95_13845</name>
</gene>
<comment type="caution">
    <text evidence="3">The sequence shown here is derived from an EMBL/GenBank/DDBJ whole genome shotgun (WGS) entry which is preliminary data.</text>
</comment>
<name>A0A545TRD8_9PROT</name>
<dbReference type="EMBL" id="VHSH01000004">
    <property type="protein sequence ID" value="TQV79779.1"/>
    <property type="molecule type" value="Genomic_DNA"/>
</dbReference>
<dbReference type="InterPro" id="IPR036005">
    <property type="entry name" value="Creatinase/aminopeptidase-like"/>
</dbReference>
<dbReference type="AlphaFoldDB" id="A0A545TRD8"/>
<dbReference type="OrthoDB" id="9803194at2"/>
<dbReference type="SUPFAM" id="SSF53092">
    <property type="entry name" value="Creatinase/prolidase N-terminal domain"/>
    <property type="match status" value="1"/>
</dbReference>
<dbReference type="InterPro" id="IPR000587">
    <property type="entry name" value="Creatinase_N"/>
</dbReference>
<evidence type="ECO:0000313" key="3">
    <source>
        <dbReference type="EMBL" id="TQV79779.1"/>
    </source>
</evidence>
<dbReference type="InterPro" id="IPR050659">
    <property type="entry name" value="Peptidase_M24B"/>
</dbReference>
<evidence type="ECO:0000313" key="4">
    <source>
        <dbReference type="Proteomes" id="UP000315252"/>
    </source>
</evidence>
<dbReference type="PANTHER" id="PTHR46112">
    <property type="entry name" value="AMINOPEPTIDASE"/>
    <property type="match status" value="1"/>
</dbReference>
<dbReference type="GO" id="GO:0004177">
    <property type="term" value="F:aminopeptidase activity"/>
    <property type="evidence" value="ECO:0007669"/>
    <property type="project" value="UniProtKB-KW"/>
</dbReference>
<keyword evidence="3" id="KW-0645">Protease</keyword>
<keyword evidence="3" id="KW-0378">Hydrolase</keyword>
<proteinExistence type="predicted"/>
<dbReference type="InterPro" id="IPR029149">
    <property type="entry name" value="Creatin/AminoP/Spt16_N"/>
</dbReference>
<dbReference type="SUPFAM" id="SSF55920">
    <property type="entry name" value="Creatinase/aminopeptidase"/>
    <property type="match status" value="1"/>
</dbReference>
<sequence>MLSPEISPVLVAKLEVRLLTSRTSWIDTQAKARRIIDHTRASLDFGKLRHYRLERVRAQLRRLDYSGCVLFDPLNIRYATDSRNMAVWTLHNAVRYAYIATEGPVVLFDFHNCEHLSDHLDLIDETRPATAWSYFAAGPRKQERAKTWAAEIADLVTAHGGGNSRLAIDSCNPEGYRALADLGIEVFDAQGVLEQARSIKSAEELACMRASVTTAEAAMARMYEELKPGMTENQLWAIMNEVNASMDGEWIETRLLASGTRCNPWFQESSDAVIQSGDLVSFDTDLVGPFGYCSDISRSFICGPANDEQRRLYRLALEQIKTNMELLRPGLSFRELAEIAWKMPASCLPNRYSVVVHGVGLCDEYPSCVYLEDFETGGYDGHFEAGMTVCVESYMGEEGGSIGVKLEQQVLITETGIEEISSFPFEEKLLNREI</sequence>
<accession>A0A545TRD8</accession>
<dbReference type="InterPro" id="IPR000994">
    <property type="entry name" value="Pept_M24"/>
</dbReference>
<dbReference type="Gene3D" id="3.90.230.10">
    <property type="entry name" value="Creatinase/methionine aminopeptidase superfamily"/>
    <property type="match status" value="1"/>
</dbReference>
<dbReference type="Pfam" id="PF00557">
    <property type="entry name" value="Peptidase_M24"/>
    <property type="match status" value="1"/>
</dbReference>
<dbReference type="Gene3D" id="3.40.350.10">
    <property type="entry name" value="Creatinase/prolidase N-terminal domain"/>
    <property type="match status" value="1"/>
</dbReference>
<dbReference type="Pfam" id="PF01321">
    <property type="entry name" value="Creatinase_N"/>
    <property type="match status" value="1"/>
</dbReference>
<dbReference type="CDD" id="cd01066">
    <property type="entry name" value="APP_MetAP"/>
    <property type="match status" value="1"/>
</dbReference>